<evidence type="ECO:0000256" key="4">
    <source>
        <dbReference type="ARBA" id="ARBA00023004"/>
    </source>
</evidence>
<dbReference type="Proteomes" id="UP001501207">
    <property type="component" value="Unassembled WGS sequence"/>
</dbReference>
<keyword evidence="1" id="KW-0001">2Fe-2S</keyword>
<keyword evidence="2" id="KW-0479">Metal-binding</keyword>
<evidence type="ECO:0000313" key="8">
    <source>
        <dbReference type="Proteomes" id="UP001501207"/>
    </source>
</evidence>
<dbReference type="PROSITE" id="PS00197">
    <property type="entry name" value="2FE2S_FER_1"/>
    <property type="match status" value="1"/>
</dbReference>
<name>A0ABP8FLZ6_9BACT</name>
<gene>
    <name evidence="7" type="ORF">GCM10023143_12780</name>
</gene>
<dbReference type="InterPro" id="IPR036010">
    <property type="entry name" value="2Fe-2S_ferredoxin-like_sf"/>
</dbReference>
<dbReference type="InterPro" id="IPR012675">
    <property type="entry name" value="Beta-grasp_dom_sf"/>
</dbReference>
<dbReference type="InterPro" id="IPR001041">
    <property type="entry name" value="2Fe-2S_ferredoxin-type"/>
</dbReference>
<dbReference type="Gene3D" id="1.10.150.120">
    <property type="entry name" value="[2Fe-2S]-binding domain"/>
    <property type="match status" value="1"/>
</dbReference>
<dbReference type="PROSITE" id="PS51085">
    <property type="entry name" value="2FE2S_FER_2"/>
    <property type="match status" value="1"/>
</dbReference>
<feature type="domain" description="2Fe-2S ferredoxin-type" evidence="6">
    <location>
        <begin position="36"/>
        <end position="110"/>
    </location>
</feature>
<dbReference type="Gene3D" id="3.10.20.30">
    <property type="match status" value="1"/>
</dbReference>
<evidence type="ECO:0000259" key="6">
    <source>
        <dbReference type="PROSITE" id="PS51085"/>
    </source>
</evidence>
<keyword evidence="5" id="KW-0411">Iron-sulfur</keyword>
<evidence type="ECO:0000256" key="3">
    <source>
        <dbReference type="ARBA" id="ARBA00023002"/>
    </source>
</evidence>
<dbReference type="Pfam" id="PF01799">
    <property type="entry name" value="Fer2_2"/>
    <property type="match status" value="1"/>
</dbReference>
<evidence type="ECO:0000256" key="5">
    <source>
        <dbReference type="ARBA" id="ARBA00023014"/>
    </source>
</evidence>
<dbReference type="CDD" id="cd00207">
    <property type="entry name" value="fer2"/>
    <property type="match status" value="1"/>
</dbReference>
<dbReference type="InterPro" id="IPR006058">
    <property type="entry name" value="2Fe2S_fd_BS"/>
</dbReference>
<accession>A0ABP8FLZ6</accession>
<comment type="caution">
    <text evidence="7">The sequence shown here is derived from an EMBL/GenBank/DDBJ whole genome shotgun (WGS) entry which is preliminary data.</text>
</comment>
<dbReference type="InterPro" id="IPR051452">
    <property type="entry name" value="Diverse_Oxidoreductases"/>
</dbReference>
<organism evidence="7 8">
    <name type="scientific">Compostibacter hankyongensis</name>
    <dbReference type="NCBI Taxonomy" id="1007089"/>
    <lineage>
        <taxon>Bacteria</taxon>
        <taxon>Pseudomonadati</taxon>
        <taxon>Bacteroidota</taxon>
        <taxon>Chitinophagia</taxon>
        <taxon>Chitinophagales</taxon>
        <taxon>Chitinophagaceae</taxon>
        <taxon>Compostibacter</taxon>
    </lineage>
</organism>
<evidence type="ECO:0000313" key="7">
    <source>
        <dbReference type="EMBL" id="GAA4306682.1"/>
    </source>
</evidence>
<dbReference type="Pfam" id="PF00111">
    <property type="entry name" value="Fer2"/>
    <property type="match status" value="1"/>
</dbReference>
<dbReference type="InterPro" id="IPR002888">
    <property type="entry name" value="2Fe-2S-bd"/>
</dbReference>
<sequence>MGKYRLSRKRKKFDLFRAESINFKNPLFKAIIMAVFNLTINRKNYKVDVDPQMPLLWVIRDFAGLTGTKYGCGIAQCGACTVHYGEDAVRSCSLPVSSVGDKAITTIEGLSEKGDHPLQLAWDETDVPQCGYCQAGQIMNAAALLKKNPHPSDEDIDEAMSGNICRCCTYKRIRKAIKRAAEKAGGRS</sequence>
<keyword evidence="8" id="KW-1185">Reference proteome</keyword>
<dbReference type="SUPFAM" id="SSF54292">
    <property type="entry name" value="2Fe-2S ferredoxin-like"/>
    <property type="match status" value="1"/>
</dbReference>
<keyword evidence="3" id="KW-0560">Oxidoreductase</keyword>
<dbReference type="PANTHER" id="PTHR44379:SF2">
    <property type="entry name" value="BLR6218 PROTEIN"/>
    <property type="match status" value="1"/>
</dbReference>
<proteinExistence type="predicted"/>
<dbReference type="EMBL" id="BAABFN010000002">
    <property type="protein sequence ID" value="GAA4306682.1"/>
    <property type="molecule type" value="Genomic_DNA"/>
</dbReference>
<reference evidence="8" key="1">
    <citation type="journal article" date="2019" name="Int. J. Syst. Evol. Microbiol.">
        <title>The Global Catalogue of Microorganisms (GCM) 10K type strain sequencing project: providing services to taxonomists for standard genome sequencing and annotation.</title>
        <authorList>
            <consortium name="The Broad Institute Genomics Platform"/>
            <consortium name="The Broad Institute Genome Sequencing Center for Infectious Disease"/>
            <person name="Wu L."/>
            <person name="Ma J."/>
        </authorList>
    </citation>
    <scope>NUCLEOTIDE SEQUENCE [LARGE SCALE GENOMIC DNA]</scope>
    <source>
        <strain evidence="8">JCM 17664</strain>
    </source>
</reference>
<protein>
    <submittedName>
        <fullName evidence="7">(2Fe-2S)-binding protein</fullName>
    </submittedName>
</protein>
<keyword evidence="4" id="KW-0408">Iron</keyword>
<dbReference type="PANTHER" id="PTHR44379">
    <property type="entry name" value="OXIDOREDUCTASE WITH IRON-SULFUR SUBUNIT"/>
    <property type="match status" value="1"/>
</dbReference>
<dbReference type="InterPro" id="IPR036884">
    <property type="entry name" value="2Fe-2S-bd_dom_sf"/>
</dbReference>
<evidence type="ECO:0000256" key="1">
    <source>
        <dbReference type="ARBA" id="ARBA00022714"/>
    </source>
</evidence>
<dbReference type="SUPFAM" id="SSF47741">
    <property type="entry name" value="CO dehydrogenase ISP C-domain like"/>
    <property type="match status" value="1"/>
</dbReference>
<evidence type="ECO:0000256" key="2">
    <source>
        <dbReference type="ARBA" id="ARBA00022723"/>
    </source>
</evidence>